<dbReference type="VEuPathDB" id="FungiDB:UMAG_04206"/>
<dbReference type="PANTHER" id="PTHR18460">
    <property type="entry name" value="TEL2 INTERACTING PROTEIN 1 TTI1 FAMILY MEMBER"/>
    <property type="match status" value="1"/>
</dbReference>
<feature type="region of interest" description="Disordered" evidence="1">
    <location>
        <begin position="1435"/>
        <end position="1470"/>
    </location>
</feature>
<feature type="compositionally biased region" description="Basic and acidic residues" evidence="1">
    <location>
        <begin position="1236"/>
        <end position="1246"/>
    </location>
</feature>
<keyword evidence="4" id="KW-1185">Reference proteome</keyword>
<dbReference type="KEGG" id="uma:UMAG_04206"/>
<evidence type="ECO:0000313" key="4">
    <source>
        <dbReference type="Proteomes" id="UP000000561"/>
    </source>
</evidence>
<evidence type="ECO:0000259" key="2">
    <source>
        <dbReference type="Pfam" id="PF24181"/>
    </source>
</evidence>
<reference evidence="3 4" key="1">
    <citation type="journal article" date="2006" name="Nature">
        <title>Insights from the genome of the biotrophic fungal plant pathogen Ustilago maydis.</title>
        <authorList>
            <person name="Kamper J."/>
            <person name="Kahmann R."/>
            <person name="Bolker M."/>
            <person name="Ma L.J."/>
            <person name="Brefort T."/>
            <person name="Saville B.J."/>
            <person name="Banuett F."/>
            <person name="Kronstad J.W."/>
            <person name="Gold S.E."/>
            <person name="Muller O."/>
            <person name="Perlin M.H."/>
            <person name="Wosten H.A."/>
            <person name="de Vries R."/>
            <person name="Ruiz-Herrera J."/>
            <person name="Reynaga-Pena C.G."/>
            <person name="Snetselaar K."/>
            <person name="McCann M."/>
            <person name="Perez-Martin J."/>
            <person name="Feldbrugge M."/>
            <person name="Basse C.W."/>
            <person name="Steinberg G."/>
            <person name="Ibeas J.I."/>
            <person name="Holloman W."/>
            <person name="Guzman P."/>
            <person name="Farman M."/>
            <person name="Stajich J.E."/>
            <person name="Sentandreu R."/>
            <person name="Gonzalez-Prieto J.M."/>
            <person name="Kennell J.C."/>
            <person name="Molina L."/>
            <person name="Schirawski J."/>
            <person name="Mendoza-Mendoza A."/>
            <person name="Greilinger D."/>
            <person name="Munch K."/>
            <person name="Rossel N."/>
            <person name="Scherer M."/>
            <person name="Vranes M."/>
            <person name="Ladendorf O."/>
            <person name="Vincon V."/>
            <person name="Fuchs U."/>
            <person name="Sandrock B."/>
            <person name="Meng S."/>
            <person name="Ho E.C."/>
            <person name="Cahill M.J."/>
            <person name="Boyce K.J."/>
            <person name="Klose J."/>
            <person name="Klosterman S.J."/>
            <person name="Deelstra H.J."/>
            <person name="Ortiz-Castellanos L."/>
            <person name="Li W."/>
            <person name="Sanchez-Alonso P."/>
            <person name="Schreier P.H."/>
            <person name="Hauser-Hahn I."/>
            <person name="Vaupel M."/>
            <person name="Koopmann E."/>
            <person name="Friedrich G."/>
            <person name="Voss H."/>
            <person name="Schluter T."/>
            <person name="Margolis J."/>
            <person name="Platt D."/>
            <person name="Swimmer C."/>
            <person name="Gnirke A."/>
            <person name="Chen F."/>
            <person name="Vysotskaia V."/>
            <person name="Mannhaupt G."/>
            <person name="Guldener U."/>
            <person name="Munsterkotter M."/>
            <person name="Haase D."/>
            <person name="Oesterheld M."/>
            <person name="Mewes H.W."/>
            <person name="Mauceli E.W."/>
            <person name="DeCaprio D."/>
            <person name="Wade C.M."/>
            <person name="Butler J."/>
            <person name="Young S."/>
            <person name="Jaffe D.B."/>
            <person name="Calvo S."/>
            <person name="Nusbaum C."/>
            <person name="Galagan J."/>
            <person name="Birren B.W."/>
        </authorList>
    </citation>
    <scope>NUCLEOTIDE SEQUENCE [LARGE SCALE GENOMIC DNA]</scope>
    <source>
        <strain evidence="4">DSM 14603 / FGSC 9021 / UM521</strain>
    </source>
</reference>
<dbReference type="PANTHER" id="PTHR18460:SF3">
    <property type="entry name" value="TELO2-INTERACTING PROTEIN 1 HOMOLOG"/>
    <property type="match status" value="1"/>
</dbReference>
<dbReference type="GeneID" id="23564460"/>
<dbReference type="InterPro" id="IPR052587">
    <property type="entry name" value="TELO2-interacting_protein_1"/>
</dbReference>
<evidence type="ECO:0000256" key="1">
    <source>
        <dbReference type="SAM" id="MobiDB-lite"/>
    </source>
</evidence>
<dbReference type="OMA" id="DHADYIL"/>
<dbReference type="InterPro" id="IPR016024">
    <property type="entry name" value="ARM-type_fold"/>
</dbReference>
<proteinExistence type="predicted"/>
<dbReference type="RefSeq" id="XP_011390689.1">
    <property type="nucleotide sequence ID" value="XM_011392387.1"/>
</dbReference>
<dbReference type="GO" id="GO:0005737">
    <property type="term" value="C:cytoplasm"/>
    <property type="evidence" value="ECO:0000318"/>
    <property type="project" value="GO_Central"/>
</dbReference>
<evidence type="ECO:0000313" key="3">
    <source>
        <dbReference type="EMBL" id="KIS67705.1"/>
    </source>
</evidence>
<dbReference type="Pfam" id="PF24181">
    <property type="entry name" value="TPR_TTI1_C"/>
    <property type="match status" value="1"/>
</dbReference>
<feature type="domain" description="TTI1 C-terminal TPR" evidence="2">
    <location>
        <begin position="1216"/>
        <end position="1311"/>
    </location>
</feature>
<protein>
    <recommendedName>
        <fullName evidence="2">TTI1 C-terminal TPR domain-containing protein</fullName>
    </recommendedName>
</protein>
<dbReference type="SUPFAM" id="SSF48371">
    <property type="entry name" value="ARM repeat"/>
    <property type="match status" value="1"/>
</dbReference>
<dbReference type="InterPro" id="IPR057567">
    <property type="entry name" value="TPR_TTI1_C"/>
</dbReference>
<dbReference type="EMBL" id="CM003151">
    <property type="protein sequence ID" value="KIS67705.1"/>
    <property type="molecule type" value="Genomic_DNA"/>
</dbReference>
<feature type="region of interest" description="Disordered" evidence="1">
    <location>
        <begin position="1226"/>
        <end position="1251"/>
    </location>
</feature>
<name>A0A0D1DYU5_MYCMD</name>
<sequence>MFSPAAGPFQQRHLQSSSQTPFQRLKPVCVELLSLAGRRTTVTTTQSHQIVECLRRLKITLKAFLSETNTHLGDSRSPTASTSKLIPAGAEDVLTPPLINYVFFPLSELINSAPKGITSLPDSVAEATLDVIQLLCSQWWKSWASESSGAKHWQVWCDLVILSSSVLGSPASKDGNQASTTVRHNDEVKLSAIAVLDELLCPRFKPLQSISTTGQQKVQEADWEWDGVSDLPLLDDQEDVADNAGNYNACSSREDVRHVFPTPAHLSYVATDRVAKGAISFVLSSCLTLAESSRASTEVRSSAIGAARHALLLWIGGLCHLPSAIVRVASCLETPSLCYIDFPSTPPDNKSTEEILPQLAAAHRLRPLLPGITSSLTRLATSRVKSKQDGAKPKPTPSSVAAGAIELLSDLFRATLSDEALCEALSPQAKLSSLQSQTASKKTSMKVTDLEDFAGVQLIDDHSPDSTSANVSKDDEARVNHATTQGFRGQVSADKDARWALSTLAQVHVALKSFSTLTQPSLSGTSLPSSVHTSVKIAILHLAGALLSECAGSFGWLDIHLADMARLDTKMNSATASDMQNSSSITTLLTWIIDLSSELNSDAVAQSAKTVLWDLQKKAVRGESKGDLREPVQLSNGSILWSVLMQALNSLPAAITDQDDGRVSRLALRVGAVLEVLHQHMTRYSLASTGGSTSIGLAKLAHDLQDTCVRLLRPLKVDRLQYVEETLQFSTSTTWRLQPTFCGLEASTSSQLSRMFYKLGRSLALSHVHEIKRNKAGTKLDLNHMFSLVTFLIAEASRSRSVRLSSVGVGGALDQDAVLRDESLASLVVATDLLRGVSSCLDNLELGLQFSDMGPGATQASRLARKVAHKLGKKVFASVMDMFDGDAEEAIRLRSDRDLSKRVSDQYPDDAIATSKQELAQVGSYSENTIVERVKGISLAPDNISSSTPARHGTALDLGFVRAADLSRTSRGSQAQNQLSIQHRYRQAERQIDWSNALLFSLLGSSSKLLGQSFRSLLLHGAYPLISGMCASSSASSDLVRQASASATKDIAFNTAYADVKNCLLDHADYILGSACQRLISGLDEELRAIASASNSGRADWSTTLALKTGEQSLVVLPLVSAQRAPFVLIEMIRVLGSEIIPMVEDALDEILDALDRFHHHPSICDGLLAVLDAILETMAMEQATKLPTSVKINWRDSVASEWKRDEVDIFKTWIEARKRDANAFDDATLSGEHSSAGEKEEEGKPNKSQQVATQILIKASMFLTHPSPILRSRVLGLLRHGVETLAPQARTAELLPIVNSAWPFVMTRLGAAYSNAKASTTSRLVPIIDLDASRIRKSARGRDEAWYSKLEQGFVERDAGVWVAAAKFVEATARMVPEFVGKRIVEDAWPRFEALLTLVRYRFDARMARGAAASNAGSAAQLNSNGRENSVLLESENPASSSGPIISLIQTSSSSSSSSRAPRQDSSAHTHVDAPFILPSTTSLPAQLTLCIVNTLVTVVRHLNARMPDETAWNITTHETLLGLLDARQPAAIQRAAEQLYVELGNRSPAATTWVIQSAFPTAAKSASLLSASTPCFMHHARSNFHAETVYRLLDCFAGV</sequence>
<dbReference type="OrthoDB" id="49511at2759"/>
<organism evidence="3 4">
    <name type="scientific">Mycosarcoma maydis</name>
    <name type="common">Corn smut fungus</name>
    <name type="synonym">Ustilago maydis</name>
    <dbReference type="NCBI Taxonomy" id="5270"/>
    <lineage>
        <taxon>Eukaryota</taxon>
        <taxon>Fungi</taxon>
        <taxon>Dikarya</taxon>
        <taxon>Basidiomycota</taxon>
        <taxon>Ustilaginomycotina</taxon>
        <taxon>Ustilaginomycetes</taxon>
        <taxon>Ustilaginales</taxon>
        <taxon>Ustilaginaceae</taxon>
        <taxon>Mycosarcoma</taxon>
    </lineage>
</organism>
<dbReference type="InParanoid" id="A0A0D1DYU5"/>
<feature type="compositionally biased region" description="Polar residues" evidence="1">
    <location>
        <begin position="1438"/>
        <end position="1452"/>
    </location>
</feature>
<dbReference type="STRING" id="237631.A0A0D1DYU5"/>
<gene>
    <name evidence="3" type="ORF">UMAG_04206</name>
</gene>
<dbReference type="Proteomes" id="UP000000561">
    <property type="component" value="Chromosome 12"/>
</dbReference>
<accession>A0A0D1DYU5</accession>
<dbReference type="eggNOG" id="KOG4524">
    <property type="taxonomic scope" value="Eukaryota"/>
</dbReference>